<evidence type="ECO:0000313" key="2">
    <source>
        <dbReference type="EMBL" id="SFM08737.1"/>
    </source>
</evidence>
<evidence type="ECO:0000313" key="3">
    <source>
        <dbReference type="Proteomes" id="UP000199470"/>
    </source>
</evidence>
<dbReference type="Proteomes" id="UP000199470">
    <property type="component" value="Unassembled WGS sequence"/>
</dbReference>
<dbReference type="GO" id="GO:0016772">
    <property type="term" value="F:transferase activity, transferring phosphorus-containing groups"/>
    <property type="evidence" value="ECO:0007669"/>
    <property type="project" value="InterPro"/>
</dbReference>
<dbReference type="PANTHER" id="PTHR43615:SF1">
    <property type="entry name" value="PPDK_N DOMAIN-CONTAINING PROTEIN"/>
    <property type="match status" value="1"/>
</dbReference>
<sequence>MSGAAPAPCAYAGKAATLALLRGRLRSARVAPLVCFSVAAWRADRAGCLARVPAGLGRGPWIVRSSCRREDAGAASQAGAFLSLADVDAAGLARAVERVVASYGAPDGADEVLVQPMLRRVLRSGVAFSHDPNTCAPYRVVNWTEGADTSLVTAGAGGRTWQQAARAPLAPPRPLAPVLALLEELLALFAGAPVDCEFAVTAADQDRDQEGGRGRGETLWLLQARPLLLARPPEAEAAQAERLQRIHDKVSRGMRPHPFLMGGNTAYGVMPDWNPAEIIGVRPLPLALSLYRDLVTDAIWAYQRHNYGYRNLRSFPLMPHFFGLPYIDVRLSFNSFIPADLDDALAGRLVDHYVGRLLAEPALHDKVEFDIVFSCYTLDLPQRLRRLDAAGFGAAEQGAIADSLRRLTNRIVQPGPGCWRQDAAKIDTLELRRRTLLAAPADPLERIYWLLEDAKRYGTLPFAGLARAGFIAVQILQSLVAAGVLSPADYDAFNASAGTVAGQMARDRAALPRAAFLARYGHLRPGTYNILSPRYDEAPELYFDWRQPPRPPAPDAPFTPSGAQLRHVGALLETHGLRTGPAALFDFLRQAIALRESAKFAFTRNLSDALALIGDYGAHLGHSREDMAYCDIGVFHELHVAAAEPARLLRHSIDAGRARHAETLATSLPPLITRPDQVWAFEWPASSPNFITQRRVVAPVAHSGQRGRLAGAIVCIPHADPGFDWLFAYPIAGLVTAWGGANSHMAIRAGELGLPAVIGAGEALYRRWSGAARLRIDCAGRVVEVLA</sequence>
<dbReference type="STRING" id="758825.SAMN02982985_02674"/>
<dbReference type="SUPFAM" id="SSF56059">
    <property type="entry name" value="Glutathione synthetase ATP-binding domain-like"/>
    <property type="match status" value="1"/>
</dbReference>
<name>A0A1I4N089_9BURK</name>
<dbReference type="AlphaFoldDB" id="A0A1I4N089"/>
<dbReference type="Pfam" id="PF00391">
    <property type="entry name" value="PEP-utilizers"/>
    <property type="match status" value="1"/>
</dbReference>
<dbReference type="PANTHER" id="PTHR43615">
    <property type="entry name" value="PHOSPHOENOLPYRUVATE SYNTHASE-RELATED"/>
    <property type="match status" value="1"/>
</dbReference>
<dbReference type="OrthoDB" id="3590125at2"/>
<dbReference type="InterPro" id="IPR008279">
    <property type="entry name" value="PEP-util_enz_mobile_dom"/>
</dbReference>
<accession>A0A1I4N089</accession>
<dbReference type="Gene3D" id="3.50.30.10">
    <property type="entry name" value="Phosphohistidine domain"/>
    <property type="match status" value="1"/>
</dbReference>
<dbReference type="RefSeq" id="WP_093388167.1">
    <property type="nucleotide sequence ID" value="NZ_FOTW01000012.1"/>
</dbReference>
<protein>
    <submittedName>
        <fullName evidence="2">PEP-utilising enzyme, mobile domain</fullName>
    </submittedName>
</protein>
<dbReference type="NCBIfam" id="NF004508">
    <property type="entry name" value="PRK05849.1"/>
    <property type="match status" value="1"/>
</dbReference>
<dbReference type="GO" id="GO:0005524">
    <property type="term" value="F:ATP binding"/>
    <property type="evidence" value="ECO:0007669"/>
    <property type="project" value="InterPro"/>
</dbReference>
<feature type="domain" description="PEP-utilising enzyme mobile" evidence="1">
    <location>
        <begin position="711"/>
        <end position="778"/>
    </location>
</feature>
<evidence type="ECO:0000259" key="1">
    <source>
        <dbReference type="Pfam" id="PF00391"/>
    </source>
</evidence>
<dbReference type="EMBL" id="FOTW01000012">
    <property type="protein sequence ID" value="SFM08737.1"/>
    <property type="molecule type" value="Genomic_DNA"/>
</dbReference>
<dbReference type="InterPro" id="IPR013815">
    <property type="entry name" value="ATP_grasp_subdomain_1"/>
</dbReference>
<dbReference type="SUPFAM" id="SSF52009">
    <property type="entry name" value="Phosphohistidine domain"/>
    <property type="match status" value="1"/>
</dbReference>
<gene>
    <name evidence="2" type="ORF">SAMN02982985_02674</name>
</gene>
<dbReference type="Gene3D" id="3.30.1490.20">
    <property type="entry name" value="ATP-grasp fold, A domain"/>
    <property type="match status" value="1"/>
</dbReference>
<dbReference type="InterPro" id="IPR036637">
    <property type="entry name" value="Phosphohistidine_dom_sf"/>
</dbReference>
<keyword evidence="3" id="KW-1185">Reference proteome</keyword>
<dbReference type="InterPro" id="IPR051549">
    <property type="entry name" value="PEP_Utilizing_Enz"/>
</dbReference>
<proteinExistence type="predicted"/>
<organism evidence="2 3">
    <name type="scientific">Rugamonas rubra</name>
    <dbReference type="NCBI Taxonomy" id="758825"/>
    <lineage>
        <taxon>Bacteria</taxon>
        <taxon>Pseudomonadati</taxon>
        <taxon>Pseudomonadota</taxon>
        <taxon>Betaproteobacteria</taxon>
        <taxon>Burkholderiales</taxon>
        <taxon>Oxalobacteraceae</taxon>
        <taxon>Telluria group</taxon>
        <taxon>Rugamonas</taxon>
    </lineage>
</organism>
<reference evidence="2 3" key="1">
    <citation type="submission" date="2016-10" db="EMBL/GenBank/DDBJ databases">
        <authorList>
            <person name="de Groot N.N."/>
        </authorList>
    </citation>
    <scope>NUCLEOTIDE SEQUENCE [LARGE SCALE GENOMIC DNA]</scope>
    <source>
        <strain evidence="2 3">ATCC 43154</strain>
    </source>
</reference>